<name>A0A948TI52_9GAMM</name>
<comment type="caution">
    <text evidence="2">The sequence shown here is derived from an EMBL/GenBank/DDBJ whole genome shotgun (WGS) entry which is preliminary data.</text>
</comment>
<dbReference type="GO" id="GO:0032259">
    <property type="term" value="P:methylation"/>
    <property type="evidence" value="ECO:0007669"/>
    <property type="project" value="UniProtKB-KW"/>
</dbReference>
<evidence type="ECO:0000313" key="2">
    <source>
        <dbReference type="EMBL" id="MBU3845028.1"/>
    </source>
</evidence>
<reference evidence="2" key="2">
    <citation type="submission" date="2021-04" db="EMBL/GenBank/DDBJ databases">
        <authorList>
            <person name="Gilroy R."/>
        </authorList>
    </citation>
    <scope>NUCLEOTIDE SEQUENCE</scope>
    <source>
        <strain evidence="2">378</strain>
    </source>
</reference>
<feature type="region of interest" description="Disordered" evidence="1">
    <location>
        <begin position="229"/>
        <end position="248"/>
    </location>
</feature>
<dbReference type="InterPro" id="IPR029063">
    <property type="entry name" value="SAM-dependent_MTases_sf"/>
</dbReference>
<organism evidence="2 3">
    <name type="scientific">Candidatus Anaerobiospirillum pullicola</name>
    <dbReference type="NCBI Taxonomy" id="2838451"/>
    <lineage>
        <taxon>Bacteria</taxon>
        <taxon>Pseudomonadati</taxon>
        <taxon>Pseudomonadota</taxon>
        <taxon>Gammaproteobacteria</taxon>
        <taxon>Aeromonadales</taxon>
        <taxon>Succinivibrionaceae</taxon>
        <taxon>Anaerobiospirillum</taxon>
    </lineage>
</organism>
<accession>A0A948TI52</accession>
<dbReference type="GO" id="GO:0008168">
    <property type="term" value="F:methyltransferase activity"/>
    <property type="evidence" value="ECO:0007669"/>
    <property type="project" value="UniProtKB-KW"/>
</dbReference>
<protein>
    <submittedName>
        <fullName evidence="2">Class I SAM-dependent methyltransferase</fullName>
    </submittedName>
</protein>
<dbReference type="Gene3D" id="3.40.50.150">
    <property type="entry name" value="Vaccinia Virus protein VP39"/>
    <property type="match status" value="1"/>
</dbReference>
<dbReference type="AlphaFoldDB" id="A0A948TI52"/>
<dbReference type="EMBL" id="JAHLFE010000188">
    <property type="protein sequence ID" value="MBU3845028.1"/>
    <property type="molecule type" value="Genomic_DNA"/>
</dbReference>
<keyword evidence="2" id="KW-0489">Methyltransferase</keyword>
<evidence type="ECO:0000256" key="1">
    <source>
        <dbReference type="SAM" id="MobiDB-lite"/>
    </source>
</evidence>
<dbReference type="SUPFAM" id="SSF53335">
    <property type="entry name" value="S-adenosyl-L-methionine-dependent methyltransferases"/>
    <property type="match status" value="1"/>
</dbReference>
<keyword evidence="2" id="KW-0808">Transferase</keyword>
<dbReference type="Proteomes" id="UP000733611">
    <property type="component" value="Unassembled WGS sequence"/>
</dbReference>
<reference evidence="2" key="1">
    <citation type="journal article" date="2021" name="PeerJ">
        <title>Extensive microbial diversity within the chicken gut microbiome revealed by metagenomics and culture.</title>
        <authorList>
            <person name="Gilroy R."/>
            <person name="Ravi A."/>
            <person name="Getino M."/>
            <person name="Pursley I."/>
            <person name="Horton D.L."/>
            <person name="Alikhan N.F."/>
            <person name="Baker D."/>
            <person name="Gharbi K."/>
            <person name="Hall N."/>
            <person name="Watson M."/>
            <person name="Adriaenssens E.M."/>
            <person name="Foster-Nyarko E."/>
            <person name="Jarju S."/>
            <person name="Secka A."/>
            <person name="Antonio M."/>
            <person name="Oren A."/>
            <person name="Chaudhuri R.R."/>
            <person name="La Ragione R."/>
            <person name="Hildebrand F."/>
            <person name="Pallen M.J."/>
        </authorList>
    </citation>
    <scope>NUCLEOTIDE SEQUENCE</scope>
    <source>
        <strain evidence="2">378</strain>
    </source>
</reference>
<sequence length="248" mass="27446">MKFTLNNQANVNTLFVGDPHDTQDGTDFAEGGGNLFFGDPQSFSPKVYEYVIKRHNVRSVLDVGAGLGQVSYYLHHTFNLPVVGIEGLPFNVQNACYPLSYHNLNDGPWRGTPCDLVTCVEVVEHIEEKYIDNLLDTLCSGRLLLMTFARKGTHGQFHVNEQDDQYWVDKVATRNFGLLMMDTQIVRKLGAQENHCPTYFATSGLLFGRMPVKMPQVAAAEAAAAAAAAKDANSTTDNASKNKKQQKK</sequence>
<gene>
    <name evidence="2" type="ORF">H9847_09255</name>
</gene>
<proteinExistence type="predicted"/>
<evidence type="ECO:0000313" key="3">
    <source>
        <dbReference type="Proteomes" id="UP000733611"/>
    </source>
</evidence>